<name>A0A919G4N9_9ACTN</name>
<organism evidence="1 2">
    <name type="scientific">Streptomyces sulfonofaciens</name>
    <dbReference type="NCBI Taxonomy" id="68272"/>
    <lineage>
        <taxon>Bacteria</taxon>
        <taxon>Bacillati</taxon>
        <taxon>Actinomycetota</taxon>
        <taxon>Actinomycetes</taxon>
        <taxon>Kitasatosporales</taxon>
        <taxon>Streptomycetaceae</taxon>
        <taxon>Streptomyces</taxon>
    </lineage>
</organism>
<evidence type="ECO:0000313" key="2">
    <source>
        <dbReference type="Proteomes" id="UP000603708"/>
    </source>
</evidence>
<evidence type="ECO:0000313" key="1">
    <source>
        <dbReference type="EMBL" id="GHH77826.1"/>
    </source>
</evidence>
<sequence length="105" mass="11078">MPARKALVNARTPAMERAKNSCATILKSLCVRIMDEHLGGNAVDVGAGSAIHVLGPLDHDHAPPGIGEHTSSGLATLAKAHDQDVRGELCGDLHAPSLRGDHWYK</sequence>
<proteinExistence type="predicted"/>
<dbReference type="Proteomes" id="UP000603708">
    <property type="component" value="Unassembled WGS sequence"/>
</dbReference>
<reference evidence="1" key="2">
    <citation type="submission" date="2020-09" db="EMBL/GenBank/DDBJ databases">
        <authorList>
            <person name="Sun Q."/>
            <person name="Ohkuma M."/>
        </authorList>
    </citation>
    <scope>NUCLEOTIDE SEQUENCE</scope>
    <source>
        <strain evidence="1">JCM 5069</strain>
    </source>
</reference>
<comment type="caution">
    <text evidence="1">The sequence shown here is derived from an EMBL/GenBank/DDBJ whole genome shotgun (WGS) entry which is preliminary data.</text>
</comment>
<dbReference type="AlphaFoldDB" id="A0A919G4N9"/>
<reference evidence="1" key="1">
    <citation type="journal article" date="2014" name="Int. J. Syst. Evol. Microbiol.">
        <title>Complete genome sequence of Corynebacterium casei LMG S-19264T (=DSM 44701T), isolated from a smear-ripened cheese.</title>
        <authorList>
            <consortium name="US DOE Joint Genome Institute (JGI-PGF)"/>
            <person name="Walter F."/>
            <person name="Albersmeier A."/>
            <person name="Kalinowski J."/>
            <person name="Ruckert C."/>
        </authorList>
    </citation>
    <scope>NUCLEOTIDE SEQUENCE</scope>
    <source>
        <strain evidence="1">JCM 5069</strain>
    </source>
</reference>
<keyword evidence="2" id="KW-1185">Reference proteome</keyword>
<protein>
    <submittedName>
        <fullName evidence="1">Uncharacterized protein</fullName>
    </submittedName>
</protein>
<accession>A0A919G4N9</accession>
<dbReference type="EMBL" id="BNCD01000006">
    <property type="protein sequence ID" value="GHH77826.1"/>
    <property type="molecule type" value="Genomic_DNA"/>
</dbReference>
<gene>
    <name evidence="1" type="ORF">GCM10018793_26850</name>
</gene>